<accession>A0ABD5ZIA9</accession>
<keyword evidence="3" id="KW-1185">Reference proteome</keyword>
<dbReference type="RefSeq" id="WP_390224531.1">
    <property type="nucleotide sequence ID" value="NZ_JBHTAA010000005.1"/>
</dbReference>
<evidence type="ECO:0000313" key="3">
    <source>
        <dbReference type="Proteomes" id="UP001596481"/>
    </source>
</evidence>
<feature type="transmembrane region" description="Helical" evidence="1">
    <location>
        <begin position="46"/>
        <end position="70"/>
    </location>
</feature>
<evidence type="ECO:0000313" key="2">
    <source>
        <dbReference type="EMBL" id="MFC7204655.1"/>
    </source>
</evidence>
<keyword evidence="1" id="KW-0812">Transmembrane</keyword>
<keyword evidence="1" id="KW-1133">Transmembrane helix</keyword>
<proteinExistence type="predicted"/>
<name>A0ABD5ZIA9_9EURY</name>
<gene>
    <name evidence="2" type="ORF">ACFQJC_14140</name>
</gene>
<protein>
    <submittedName>
        <fullName evidence="2">Uncharacterized protein</fullName>
    </submittedName>
</protein>
<organism evidence="2 3">
    <name type="scientific">Haloferax namakaokahaiae</name>
    <dbReference type="NCBI Taxonomy" id="1748331"/>
    <lineage>
        <taxon>Archaea</taxon>
        <taxon>Methanobacteriati</taxon>
        <taxon>Methanobacteriota</taxon>
        <taxon>Stenosarchaea group</taxon>
        <taxon>Halobacteria</taxon>
        <taxon>Halobacteriales</taxon>
        <taxon>Haloferacaceae</taxon>
        <taxon>Haloferax</taxon>
    </lineage>
</organism>
<reference evidence="2 3" key="1">
    <citation type="journal article" date="2019" name="Int. J. Syst. Evol. Microbiol.">
        <title>The Global Catalogue of Microorganisms (GCM) 10K type strain sequencing project: providing services to taxonomists for standard genome sequencing and annotation.</title>
        <authorList>
            <consortium name="The Broad Institute Genomics Platform"/>
            <consortium name="The Broad Institute Genome Sequencing Center for Infectious Disease"/>
            <person name="Wu L."/>
            <person name="Ma J."/>
        </authorList>
    </citation>
    <scope>NUCLEOTIDE SEQUENCE [LARGE SCALE GENOMIC DNA]</scope>
    <source>
        <strain evidence="2 3">DSM 29988</strain>
    </source>
</reference>
<feature type="transmembrane region" description="Helical" evidence="1">
    <location>
        <begin position="14"/>
        <end position="34"/>
    </location>
</feature>
<evidence type="ECO:0000256" key="1">
    <source>
        <dbReference type="SAM" id="Phobius"/>
    </source>
</evidence>
<dbReference type="EMBL" id="JBHTAA010000005">
    <property type="protein sequence ID" value="MFC7204655.1"/>
    <property type="molecule type" value="Genomic_DNA"/>
</dbReference>
<comment type="caution">
    <text evidence="2">The sequence shown here is derived from an EMBL/GenBank/DDBJ whole genome shotgun (WGS) entry which is preliminary data.</text>
</comment>
<dbReference type="Proteomes" id="UP001596481">
    <property type="component" value="Unassembled WGS sequence"/>
</dbReference>
<sequence>MARDRSFGSFLEEVAMRLGAAVVVVGVFFGVSYLSRADVLGLSPILGTQSAFFAAALFGVAVVAAGWISVQQLRS</sequence>
<dbReference type="AlphaFoldDB" id="A0ABD5ZIA9"/>
<keyword evidence="1" id="KW-0472">Membrane</keyword>